<reference evidence="1" key="1">
    <citation type="submission" date="2020-08" db="EMBL/GenBank/DDBJ databases">
        <title>Multicomponent nature underlies the extraordinary mechanical properties of spider dragline silk.</title>
        <authorList>
            <person name="Kono N."/>
            <person name="Nakamura H."/>
            <person name="Mori M."/>
            <person name="Yoshida Y."/>
            <person name="Ohtoshi R."/>
            <person name="Malay A.D."/>
            <person name="Moran D.A.P."/>
            <person name="Tomita M."/>
            <person name="Numata K."/>
            <person name="Arakawa K."/>
        </authorList>
    </citation>
    <scope>NUCLEOTIDE SEQUENCE</scope>
</reference>
<proteinExistence type="predicted"/>
<keyword evidence="2" id="KW-1185">Reference proteome</keyword>
<protein>
    <submittedName>
        <fullName evidence="1">Uncharacterized protein</fullName>
    </submittedName>
</protein>
<dbReference type="AlphaFoldDB" id="A0A8X6MMC9"/>
<name>A0A8X6MMC9_NEPPI</name>
<evidence type="ECO:0000313" key="2">
    <source>
        <dbReference type="Proteomes" id="UP000887013"/>
    </source>
</evidence>
<accession>A0A8X6MMC9</accession>
<comment type="caution">
    <text evidence="1">The sequence shown here is derived from an EMBL/GenBank/DDBJ whole genome shotgun (WGS) entry which is preliminary data.</text>
</comment>
<gene>
    <name evidence="1" type="ORF">NPIL_393171</name>
</gene>
<sequence>MVPLRIALGIANCHTMECGNRSEKNTLSPAFVPSVNRGVITSSNPSFVSQSSTFLGVDGFVGDIHQGGVTWPTTKKKEKWELNVE</sequence>
<dbReference type="EMBL" id="BMAW01094870">
    <property type="protein sequence ID" value="GFS67765.1"/>
    <property type="molecule type" value="Genomic_DNA"/>
</dbReference>
<evidence type="ECO:0000313" key="1">
    <source>
        <dbReference type="EMBL" id="GFS67765.1"/>
    </source>
</evidence>
<dbReference type="Proteomes" id="UP000887013">
    <property type="component" value="Unassembled WGS sequence"/>
</dbReference>
<organism evidence="1 2">
    <name type="scientific">Nephila pilipes</name>
    <name type="common">Giant wood spider</name>
    <name type="synonym">Nephila maculata</name>
    <dbReference type="NCBI Taxonomy" id="299642"/>
    <lineage>
        <taxon>Eukaryota</taxon>
        <taxon>Metazoa</taxon>
        <taxon>Ecdysozoa</taxon>
        <taxon>Arthropoda</taxon>
        <taxon>Chelicerata</taxon>
        <taxon>Arachnida</taxon>
        <taxon>Araneae</taxon>
        <taxon>Araneomorphae</taxon>
        <taxon>Entelegynae</taxon>
        <taxon>Araneoidea</taxon>
        <taxon>Nephilidae</taxon>
        <taxon>Nephila</taxon>
    </lineage>
</organism>